<reference evidence="2 3" key="1">
    <citation type="submission" date="2018-08" db="EMBL/GenBank/DDBJ databases">
        <title>A genome reference for cultivated species of the human gut microbiota.</title>
        <authorList>
            <person name="Zou Y."/>
            <person name="Xue W."/>
            <person name="Luo G."/>
        </authorList>
    </citation>
    <scope>NUCLEOTIDE SEQUENCE [LARGE SCALE GENOMIC DNA]</scope>
    <source>
        <strain evidence="2 3">TF08-11</strain>
    </source>
</reference>
<dbReference type="PROSITE" id="PS50911">
    <property type="entry name" value="CHAP"/>
    <property type="match status" value="1"/>
</dbReference>
<evidence type="ECO:0000313" key="3">
    <source>
        <dbReference type="Proteomes" id="UP000260721"/>
    </source>
</evidence>
<dbReference type="Gene3D" id="3.90.1720.10">
    <property type="entry name" value="endopeptidase domain like (from Nostoc punctiforme)"/>
    <property type="match status" value="1"/>
</dbReference>
<proteinExistence type="predicted"/>
<dbReference type="InterPro" id="IPR038765">
    <property type="entry name" value="Papain-like_cys_pep_sf"/>
</dbReference>
<evidence type="ECO:0000259" key="1">
    <source>
        <dbReference type="PROSITE" id="PS50911"/>
    </source>
</evidence>
<name>A0A3E3DW10_9FIRM</name>
<dbReference type="Gene3D" id="1.10.530.10">
    <property type="match status" value="1"/>
</dbReference>
<dbReference type="InterPro" id="IPR023346">
    <property type="entry name" value="Lysozyme-like_dom_sf"/>
</dbReference>
<dbReference type="CDD" id="cd16891">
    <property type="entry name" value="CwlT-like"/>
    <property type="match status" value="1"/>
</dbReference>
<sequence>MSSFLFYGKDVKYMVRTIKTKEHIRDIKVLDKASIVSGHLRQASFKTREQIQESTEKEPPNQYAVNQISIQSKQMANILVSKGKQSISQSLISKRTKTLDKEKIETLLREKTRSIRQKQKIWKPESKIKTVESINPLPSVFSSHKAQLLYRQRKLAKEAKKKSQQGIAASKKTIQYGKKGITKGADLLKKGADLIHQLFVTLTSVAGSAAVVIVLVCALIGGIFLSGTSVQVSGISLSAEVLQYTPMIQKYCAQYEIPEFVNAVQAIMMQESGGKGNDPMQCSECPYNEKYPNTPNGITDPEYSVEIGIKYFAECLKQAKCTDPFDTETLSLAFQGYNYGNGYIGWAISNFGGYTQANALMFSQQMQAKLGTTGYGDPKYVPHVMRYYSYGLMNVGDAPNFNNEQAWGNNNPYSRQGLYGQCTWFAWGRFYEIYGWGPSWTANGWDWVNMLVTYNSDQFRLSAIPDVGAVFSGIGHNHVGIVIAYDGTNITVQEGNLDGRTNTFEEAKTDWQTKVYTLQSLNAAYGGVVFAVKK</sequence>
<dbReference type="InterPro" id="IPR007921">
    <property type="entry name" value="CHAP_dom"/>
</dbReference>
<dbReference type="Proteomes" id="UP000260721">
    <property type="component" value="Unassembled WGS sequence"/>
</dbReference>
<organism evidence="2 3">
    <name type="scientific">Faecalicoccus pleomorphus</name>
    <dbReference type="NCBI Taxonomy" id="1323"/>
    <lineage>
        <taxon>Bacteria</taxon>
        <taxon>Bacillati</taxon>
        <taxon>Bacillota</taxon>
        <taxon>Erysipelotrichia</taxon>
        <taxon>Erysipelotrichales</taxon>
        <taxon>Erysipelotrichaceae</taxon>
        <taxon>Faecalicoccus</taxon>
    </lineage>
</organism>
<gene>
    <name evidence="2" type="ORF">DXC78_11960</name>
</gene>
<dbReference type="AlphaFoldDB" id="A0A3E3DW10"/>
<dbReference type="EMBL" id="QUSK01000037">
    <property type="protein sequence ID" value="RGD72868.1"/>
    <property type="molecule type" value="Genomic_DNA"/>
</dbReference>
<dbReference type="SUPFAM" id="SSF54001">
    <property type="entry name" value="Cysteine proteinases"/>
    <property type="match status" value="1"/>
</dbReference>
<dbReference type="InterPro" id="IPR047194">
    <property type="entry name" value="CwlT-like_lysozyme"/>
</dbReference>
<dbReference type="Pfam" id="PF13702">
    <property type="entry name" value="Lysozyme_like"/>
    <property type="match status" value="1"/>
</dbReference>
<evidence type="ECO:0000313" key="2">
    <source>
        <dbReference type="EMBL" id="RGD72868.1"/>
    </source>
</evidence>
<feature type="domain" description="Peptidase C51" evidence="1">
    <location>
        <begin position="397"/>
        <end position="532"/>
    </location>
</feature>
<accession>A0A3E3DW10</accession>
<protein>
    <submittedName>
        <fullName evidence="2">CHAP domain-containing protein</fullName>
    </submittedName>
</protein>
<dbReference type="SUPFAM" id="SSF53955">
    <property type="entry name" value="Lysozyme-like"/>
    <property type="match status" value="1"/>
</dbReference>
<comment type="caution">
    <text evidence="2">The sequence shown here is derived from an EMBL/GenBank/DDBJ whole genome shotgun (WGS) entry which is preliminary data.</text>
</comment>
<dbReference type="Pfam" id="PF05257">
    <property type="entry name" value="CHAP"/>
    <property type="match status" value="1"/>
</dbReference>